<keyword evidence="13" id="KW-0030">Aminoacyl-tRNA synthetase</keyword>
<evidence type="ECO:0000313" key="16">
    <source>
        <dbReference type="EMBL" id="SVB35410.1"/>
    </source>
</evidence>
<evidence type="ECO:0000256" key="13">
    <source>
        <dbReference type="ARBA" id="ARBA00023146"/>
    </source>
</evidence>
<dbReference type="GO" id="GO:0005524">
    <property type="term" value="F:ATP binding"/>
    <property type="evidence" value="ECO:0007669"/>
    <property type="project" value="UniProtKB-KW"/>
</dbReference>
<dbReference type="SUPFAM" id="SSF52374">
    <property type="entry name" value="Nucleotidylyl transferase"/>
    <property type="match status" value="1"/>
</dbReference>
<accession>A0A382DAH0</accession>
<name>A0A382DAH0_9ZZZZ</name>
<evidence type="ECO:0000256" key="10">
    <source>
        <dbReference type="ARBA" id="ARBA00022833"/>
    </source>
</evidence>
<evidence type="ECO:0000256" key="4">
    <source>
        <dbReference type="ARBA" id="ARBA00012832"/>
    </source>
</evidence>
<evidence type="ECO:0000256" key="7">
    <source>
        <dbReference type="ARBA" id="ARBA00022598"/>
    </source>
</evidence>
<evidence type="ECO:0000256" key="3">
    <source>
        <dbReference type="ARBA" id="ARBA00005594"/>
    </source>
</evidence>
<dbReference type="AlphaFoldDB" id="A0A382DAH0"/>
<evidence type="ECO:0000256" key="11">
    <source>
        <dbReference type="ARBA" id="ARBA00022840"/>
    </source>
</evidence>
<dbReference type="InterPro" id="IPR009080">
    <property type="entry name" value="tRNAsynth_Ia_anticodon-bd"/>
</dbReference>
<dbReference type="NCBIfam" id="TIGR00435">
    <property type="entry name" value="cysS"/>
    <property type="match status" value="1"/>
</dbReference>
<evidence type="ECO:0000256" key="6">
    <source>
        <dbReference type="ARBA" id="ARBA00022490"/>
    </source>
</evidence>
<dbReference type="GO" id="GO:0006423">
    <property type="term" value="P:cysteinyl-tRNA aminoacylation"/>
    <property type="evidence" value="ECO:0007669"/>
    <property type="project" value="InterPro"/>
</dbReference>
<dbReference type="InterPro" id="IPR015803">
    <property type="entry name" value="Cys-tRNA-ligase"/>
</dbReference>
<dbReference type="Pfam" id="PF01406">
    <property type="entry name" value="tRNA-synt_1e"/>
    <property type="match status" value="1"/>
</dbReference>
<evidence type="ECO:0000256" key="12">
    <source>
        <dbReference type="ARBA" id="ARBA00022917"/>
    </source>
</evidence>
<comment type="cofactor">
    <cofactor evidence="1">
        <name>Zn(2+)</name>
        <dbReference type="ChEBI" id="CHEBI:29105"/>
    </cofactor>
</comment>
<keyword evidence="8" id="KW-0479">Metal-binding</keyword>
<proteinExistence type="inferred from homology"/>
<dbReference type="HAMAP" id="MF_00041">
    <property type="entry name" value="Cys_tRNA_synth"/>
    <property type="match status" value="1"/>
</dbReference>
<keyword evidence="12" id="KW-0648">Protein biosynthesis</keyword>
<dbReference type="Gene3D" id="3.40.50.620">
    <property type="entry name" value="HUPs"/>
    <property type="match status" value="1"/>
</dbReference>
<dbReference type="GO" id="GO:0046872">
    <property type="term" value="F:metal ion binding"/>
    <property type="evidence" value="ECO:0007669"/>
    <property type="project" value="UniProtKB-KW"/>
</dbReference>
<evidence type="ECO:0000256" key="9">
    <source>
        <dbReference type="ARBA" id="ARBA00022741"/>
    </source>
</evidence>
<keyword evidence="7" id="KW-0436">Ligase</keyword>
<sequence length="462" mass="53946">MSLCFYNSINREKEVFHPIEKGRVGLYTCGPTVYDYAHIGNFRTFVFEDLLKRWLLHLGLEVNHVMNITDVDDKTIQKAQDENNPLKEITDKYTAYFMEDLAWLKMIPADHYPKATESIPKMIRMIEILLEKEYAYREDDGSVYFNICSFPDYGRLSKINIAAQRSTDRVSKDEYDKDEPRDFALWKSWKPDDGDVSWDAPWGKGRPGWHIECSAMSVEALGNNFDVHCGGVDNMFPHHENEIAQSQCATDEMFVNYWLHSEHLMVEGGKMSKSIGNYYRISDLKKLGFSPECIRYQLLSGHYRSKINFSVDEKHEGDRVVRRISDFHNRLVENNSEEFSIGKHPEAYSQFKEQMNDDLDTPKSLAVFFDWMKTINTKLDQDEITEKELGESWEFLFVFDSVFGLLKKPDKKVPMDILKLADRRKEARKQKDWALSDAVRDELRSKGWIVEDTPNGQKLKKA</sequence>
<dbReference type="GO" id="GO:0005829">
    <property type="term" value="C:cytosol"/>
    <property type="evidence" value="ECO:0007669"/>
    <property type="project" value="TreeGrafter"/>
</dbReference>
<dbReference type="Pfam" id="PF09190">
    <property type="entry name" value="DALR_2"/>
    <property type="match status" value="1"/>
</dbReference>
<reference evidence="16" key="1">
    <citation type="submission" date="2018-05" db="EMBL/GenBank/DDBJ databases">
        <authorList>
            <person name="Lanie J.A."/>
            <person name="Ng W.-L."/>
            <person name="Kazmierczak K.M."/>
            <person name="Andrzejewski T.M."/>
            <person name="Davidsen T.M."/>
            <person name="Wayne K.J."/>
            <person name="Tettelin H."/>
            <person name="Glass J.I."/>
            <person name="Rusch D."/>
            <person name="Podicherti R."/>
            <person name="Tsui H.-C.T."/>
            <person name="Winkler M.E."/>
        </authorList>
    </citation>
    <scope>NUCLEOTIDE SEQUENCE</scope>
</reference>
<comment type="similarity">
    <text evidence="3">Belongs to the class-I aminoacyl-tRNA synthetase family.</text>
</comment>
<dbReference type="SUPFAM" id="SSF47323">
    <property type="entry name" value="Anticodon-binding domain of a subclass of class I aminoacyl-tRNA synthetases"/>
    <property type="match status" value="1"/>
</dbReference>
<keyword evidence="6" id="KW-0963">Cytoplasm</keyword>
<evidence type="ECO:0000259" key="15">
    <source>
        <dbReference type="SMART" id="SM00840"/>
    </source>
</evidence>
<dbReference type="PANTHER" id="PTHR10890">
    <property type="entry name" value="CYSTEINYL-TRNA SYNTHETASE"/>
    <property type="match status" value="1"/>
</dbReference>
<evidence type="ECO:0000256" key="5">
    <source>
        <dbReference type="ARBA" id="ARBA00014738"/>
    </source>
</evidence>
<dbReference type="EC" id="6.1.1.16" evidence="4"/>
<dbReference type="CDD" id="cd00672">
    <property type="entry name" value="CysRS_core"/>
    <property type="match status" value="1"/>
</dbReference>
<dbReference type="Gene3D" id="1.20.120.1910">
    <property type="entry name" value="Cysteine-tRNA ligase, C-terminal anti-codon recognition domain"/>
    <property type="match status" value="1"/>
</dbReference>
<dbReference type="PRINTS" id="PR00983">
    <property type="entry name" value="TRNASYNTHCYS"/>
</dbReference>
<dbReference type="GO" id="GO:0004817">
    <property type="term" value="F:cysteine-tRNA ligase activity"/>
    <property type="evidence" value="ECO:0007669"/>
    <property type="project" value="UniProtKB-EC"/>
</dbReference>
<evidence type="ECO:0000256" key="14">
    <source>
        <dbReference type="ARBA" id="ARBA00031499"/>
    </source>
</evidence>
<feature type="domain" description="Cysteinyl-tRNA synthetase class Ia DALR" evidence="15">
    <location>
        <begin position="350"/>
        <end position="413"/>
    </location>
</feature>
<keyword evidence="11" id="KW-0067">ATP-binding</keyword>
<comment type="subcellular location">
    <subcellularLocation>
        <location evidence="2">Cytoplasm</location>
    </subcellularLocation>
</comment>
<dbReference type="EMBL" id="UINC01038418">
    <property type="protein sequence ID" value="SVB35410.1"/>
    <property type="molecule type" value="Genomic_DNA"/>
</dbReference>
<keyword evidence="10" id="KW-0862">Zinc</keyword>
<keyword evidence="9" id="KW-0547">Nucleotide-binding</keyword>
<evidence type="ECO:0000256" key="8">
    <source>
        <dbReference type="ARBA" id="ARBA00022723"/>
    </source>
</evidence>
<evidence type="ECO:0000256" key="1">
    <source>
        <dbReference type="ARBA" id="ARBA00001947"/>
    </source>
</evidence>
<dbReference type="SMART" id="SM00840">
    <property type="entry name" value="DALR_2"/>
    <property type="match status" value="1"/>
</dbReference>
<dbReference type="PANTHER" id="PTHR10890:SF3">
    <property type="entry name" value="CYSTEINE--TRNA LIGASE, CYTOPLASMIC"/>
    <property type="match status" value="1"/>
</dbReference>
<dbReference type="InterPro" id="IPR014729">
    <property type="entry name" value="Rossmann-like_a/b/a_fold"/>
</dbReference>
<evidence type="ECO:0000256" key="2">
    <source>
        <dbReference type="ARBA" id="ARBA00004496"/>
    </source>
</evidence>
<gene>
    <name evidence="16" type="ORF">METZ01_LOCUS188264</name>
</gene>
<dbReference type="InterPro" id="IPR015273">
    <property type="entry name" value="Cys-tRNA-synt_Ia_DALR"/>
</dbReference>
<organism evidence="16">
    <name type="scientific">marine metagenome</name>
    <dbReference type="NCBI Taxonomy" id="408172"/>
    <lineage>
        <taxon>unclassified sequences</taxon>
        <taxon>metagenomes</taxon>
        <taxon>ecological metagenomes</taxon>
    </lineage>
</organism>
<dbReference type="InterPro" id="IPR024909">
    <property type="entry name" value="Cys-tRNA/MSH_ligase"/>
</dbReference>
<dbReference type="FunFam" id="3.40.50.620:FF:000130">
    <property type="entry name" value="Cysteine--tRNA ligase"/>
    <property type="match status" value="1"/>
</dbReference>
<protein>
    <recommendedName>
        <fullName evidence="5">Cysteine--tRNA ligase</fullName>
        <ecNumber evidence="4">6.1.1.16</ecNumber>
    </recommendedName>
    <alternativeName>
        <fullName evidence="14">Cysteinyl-tRNA synthetase</fullName>
    </alternativeName>
</protein>
<dbReference type="InterPro" id="IPR032678">
    <property type="entry name" value="tRNA-synt_1_cat_dom"/>
</dbReference>